<dbReference type="InterPro" id="IPR036782">
    <property type="entry name" value="NE0471-like_N"/>
</dbReference>
<dbReference type="Pfam" id="PF10387">
    <property type="entry name" value="DUF2442"/>
    <property type="match status" value="1"/>
</dbReference>
<comment type="caution">
    <text evidence="1">The sequence shown here is derived from an EMBL/GenBank/DDBJ whole genome shotgun (WGS) entry which is preliminary data.</text>
</comment>
<reference evidence="1 2" key="1">
    <citation type="submission" date="2018-02" db="EMBL/GenBank/DDBJ databases">
        <title>Subsurface microbial communities from deep shales in Ohio and West Virginia, USA.</title>
        <authorList>
            <person name="Wrighton K."/>
        </authorList>
    </citation>
    <scope>NUCLEOTIDE SEQUENCE [LARGE SCALE GENOMIC DNA]</scope>
    <source>
        <strain evidence="1 2">OWC-DMM</strain>
    </source>
</reference>
<sequence length="85" mass="9805">MFYIIKTIEPNATDYSIKITYDDNVTIIADFKELIEKGVMTLLKNPAVFDQVQIGNKGRSIIWQEQDIDFCADSLRLKFYQSHAA</sequence>
<evidence type="ECO:0000313" key="2">
    <source>
        <dbReference type="Proteomes" id="UP000240010"/>
    </source>
</evidence>
<dbReference type="Proteomes" id="UP000240010">
    <property type="component" value="Unassembled WGS sequence"/>
</dbReference>
<dbReference type="Gene3D" id="3.30.2020.10">
    <property type="entry name" value="NE0471-like N-terminal domain"/>
    <property type="match status" value="1"/>
</dbReference>
<dbReference type="EMBL" id="PTIZ01000017">
    <property type="protein sequence ID" value="PPK72555.1"/>
    <property type="molecule type" value="Genomic_DNA"/>
</dbReference>
<protein>
    <submittedName>
        <fullName evidence="1">Uncharacterized protein DUF2442</fullName>
    </submittedName>
</protein>
<dbReference type="RefSeq" id="WP_104430394.1">
    <property type="nucleotide sequence ID" value="NZ_PTIZ01000017.1"/>
</dbReference>
<evidence type="ECO:0000313" key="1">
    <source>
        <dbReference type="EMBL" id="PPK72555.1"/>
    </source>
</evidence>
<proteinExistence type="predicted"/>
<name>A0A2S6H4Z0_9GAMM</name>
<gene>
    <name evidence="1" type="ORF">B0F87_11738</name>
</gene>
<accession>A0A2S6H4Z0</accession>
<dbReference type="InterPro" id="IPR018841">
    <property type="entry name" value="DUF2442"/>
</dbReference>
<organism evidence="1 2">
    <name type="scientific">Methylobacter tundripaludum</name>
    <dbReference type="NCBI Taxonomy" id="173365"/>
    <lineage>
        <taxon>Bacteria</taxon>
        <taxon>Pseudomonadati</taxon>
        <taxon>Pseudomonadota</taxon>
        <taxon>Gammaproteobacteria</taxon>
        <taxon>Methylococcales</taxon>
        <taxon>Methylococcaceae</taxon>
        <taxon>Methylobacter</taxon>
    </lineage>
</organism>
<dbReference type="SUPFAM" id="SSF143880">
    <property type="entry name" value="NE0471 N-terminal domain-like"/>
    <property type="match status" value="1"/>
</dbReference>
<dbReference type="AlphaFoldDB" id="A0A2S6H4Z0"/>